<dbReference type="Proteomes" id="UP000280955">
    <property type="component" value="Unassembled WGS sequence"/>
</dbReference>
<proteinExistence type="predicted"/>
<protein>
    <submittedName>
        <fullName evidence="1">Uncharacterized protein</fullName>
    </submittedName>
</protein>
<organism evidence="1 2">
    <name type="scientific">Photorhabdus asymbiotica</name>
    <dbReference type="NCBI Taxonomy" id="291112"/>
    <lineage>
        <taxon>Bacteria</taxon>
        <taxon>Pseudomonadati</taxon>
        <taxon>Pseudomonadota</taxon>
        <taxon>Gammaproteobacteria</taxon>
        <taxon>Enterobacterales</taxon>
        <taxon>Morganellaceae</taxon>
        <taxon>Photorhabdus</taxon>
    </lineage>
</organism>
<comment type="caution">
    <text evidence="1">The sequence shown here is derived from an EMBL/GenBank/DDBJ whole genome shotgun (WGS) entry which is preliminary data.</text>
</comment>
<keyword evidence="2" id="KW-1185">Reference proteome</keyword>
<reference evidence="1 2" key="1">
    <citation type="submission" date="2018-10" db="EMBL/GenBank/DDBJ databases">
        <title>Genomic Encyclopedia of Archaeal and Bacterial Type Strains, Phase II (KMG-II): from individual species to whole genera.</title>
        <authorList>
            <person name="Goeker M."/>
        </authorList>
    </citation>
    <scope>NUCLEOTIDE SEQUENCE [LARGE SCALE GENOMIC DNA]</scope>
    <source>
        <strain evidence="1 2">DSM 15149</strain>
    </source>
</reference>
<name>A0ABX9SM85_9GAMM</name>
<sequence length="32" mass="3268">MIGNVGFSFAIGGDSIIQEGLVGCLGIKNDKN</sequence>
<dbReference type="EMBL" id="RBLJ01000003">
    <property type="protein sequence ID" value="RKS58119.1"/>
    <property type="molecule type" value="Genomic_DNA"/>
</dbReference>
<evidence type="ECO:0000313" key="1">
    <source>
        <dbReference type="EMBL" id="RKS58119.1"/>
    </source>
</evidence>
<accession>A0ABX9SM85</accession>
<gene>
    <name evidence="1" type="ORF">BDD30_2955</name>
</gene>
<evidence type="ECO:0000313" key="2">
    <source>
        <dbReference type="Proteomes" id="UP000280955"/>
    </source>
</evidence>